<feature type="compositionally biased region" description="Basic and acidic residues" evidence="1">
    <location>
        <begin position="46"/>
        <end position="55"/>
    </location>
</feature>
<evidence type="ECO:0008006" key="4">
    <source>
        <dbReference type="Google" id="ProtNLM"/>
    </source>
</evidence>
<protein>
    <recommendedName>
        <fullName evidence="4">F-box domain-containing protein</fullName>
    </recommendedName>
</protein>
<dbReference type="EMBL" id="CM026429">
    <property type="protein sequence ID" value="KAG0563551.1"/>
    <property type="molecule type" value="Genomic_DNA"/>
</dbReference>
<dbReference type="PANTHER" id="PTHR31672">
    <property type="entry name" value="BNACNNG10540D PROTEIN"/>
    <property type="match status" value="1"/>
</dbReference>
<dbReference type="Gene3D" id="2.120.10.80">
    <property type="entry name" value="Kelch-type beta propeller"/>
    <property type="match status" value="1"/>
</dbReference>
<feature type="compositionally biased region" description="Low complexity" evidence="1">
    <location>
        <begin position="57"/>
        <end position="69"/>
    </location>
</feature>
<accession>A0A8T0GUY2</accession>
<proteinExistence type="predicted"/>
<dbReference type="SUPFAM" id="SSF117281">
    <property type="entry name" value="Kelch motif"/>
    <property type="match status" value="1"/>
</dbReference>
<feature type="region of interest" description="Disordered" evidence="1">
    <location>
        <begin position="24"/>
        <end position="69"/>
    </location>
</feature>
<evidence type="ECO:0000313" key="2">
    <source>
        <dbReference type="EMBL" id="KAG0563551.1"/>
    </source>
</evidence>
<dbReference type="InterPro" id="IPR050796">
    <property type="entry name" value="SCF_F-box_component"/>
</dbReference>
<organism evidence="2 3">
    <name type="scientific">Ceratodon purpureus</name>
    <name type="common">Fire moss</name>
    <name type="synonym">Dicranum purpureum</name>
    <dbReference type="NCBI Taxonomy" id="3225"/>
    <lineage>
        <taxon>Eukaryota</taxon>
        <taxon>Viridiplantae</taxon>
        <taxon>Streptophyta</taxon>
        <taxon>Embryophyta</taxon>
        <taxon>Bryophyta</taxon>
        <taxon>Bryophytina</taxon>
        <taxon>Bryopsida</taxon>
        <taxon>Dicranidae</taxon>
        <taxon>Pseudoditrichales</taxon>
        <taxon>Ditrichaceae</taxon>
        <taxon>Ceratodon</taxon>
    </lineage>
</organism>
<keyword evidence="3" id="KW-1185">Reference proteome</keyword>
<gene>
    <name evidence="2" type="ORF">KC19_8G040500</name>
</gene>
<dbReference type="Proteomes" id="UP000822688">
    <property type="component" value="Chromosome 8"/>
</dbReference>
<name>A0A8T0GUY2_CERPU</name>
<dbReference type="PANTHER" id="PTHR31672:SF2">
    <property type="entry name" value="F-BOX DOMAIN-CONTAINING PROTEIN"/>
    <property type="match status" value="1"/>
</dbReference>
<feature type="region of interest" description="Disordered" evidence="1">
    <location>
        <begin position="449"/>
        <end position="481"/>
    </location>
</feature>
<comment type="caution">
    <text evidence="2">The sequence shown here is derived from an EMBL/GenBank/DDBJ whole genome shotgun (WGS) entry which is preliminary data.</text>
</comment>
<dbReference type="AlphaFoldDB" id="A0A8T0GUY2"/>
<evidence type="ECO:0000256" key="1">
    <source>
        <dbReference type="SAM" id="MobiDB-lite"/>
    </source>
</evidence>
<dbReference type="InterPro" id="IPR015915">
    <property type="entry name" value="Kelch-typ_b-propeller"/>
</dbReference>
<evidence type="ECO:0000313" key="3">
    <source>
        <dbReference type="Proteomes" id="UP000822688"/>
    </source>
</evidence>
<reference evidence="2" key="1">
    <citation type="submission" date="2020-06" db="EMBL/GenBank/DDBJ databases">
        <title>WGS assembly of Ceratodon purpureus strain R40.</title>
        <authorList>
            <person name="Carey S.B."/>
            <person name="Jenkins J."/>
            <person name="Shu S."/>
            <person name="Lovell J.T."/>
            <person name="Sreedasyam A."/>
            <person name="Maumus F."/>
            <person name="Tiley G.P."/>
            <person name="Fernandez-Pozo N."/>
            <person name="Barry K."/>
            <person name="Chen C."/>
            <person name="Wang M."/>
            <person name="Lipzen A."/>
            <person name="Daum C."/>
            <person name="Saski C.A."/>
            <person name="Payton A.C."/>
            <person name="Mcbreen J.C."/>
            <person name="Conrad R.E."/>
            <person name="Kollar L.M."/>
            <person name="Olsson S."/>
            <person name="Huttunen S."/>
            <person name="Landis J.B."/>
            <person name="Wickett N.J."/>
            <person name="Johnson M.G."/>
            <person name="Rensing S.A."/>
            <person name="Grimwood J."/>
            <person name="Schmutz J."/>
            <person name="Mcdaniel S.F."/>
        </authorList>
    </citation>
    <scope>NUCLEOTIDE SEQUENCE</scope>
    <source>
        <strain evidence="2">R40</strain>
    </source>
</reference>
<sequence length="486" mass="55549">MASAEELLVLESIGLQAEKSIMAGKKGKEVARNHNPGGETLTMRTRSADKKKNARFDGASASSATDGANTSLDKDLWSTLQHHICLAEDVYSKLPFEEFFNLRTVCKDWYNIACKRLALKERIHKPYFTLFTKGIFGQLDGILIYNARYRAWEWRVSLVQCADLACQVAATGGVVYYSGDLLVFRPREVDISAGEFYWDTRFYRNLPAPPISQNEKDKTILGIMRVELERGSFHKEYKVVRASQGFDTQVYDSRTREWQTKPCRPKPETRGEIQASTGCAYCNGRMYITTEHKREIFVYDFERASWSSLKSPCKWISKQRQHYCLDTLGAWNGRVFDVAEDSKPGSHVQGSLCVWELVDETTDEWEVYDRLPKDLYSWLRCNEGFRPPSTKVANVTVQASFCGDYMLVYSWDFKSRATGRFCLFNMGTKNWQKLEVPAGRVAIHDFSDTDDSDDVSSLGDSDSTFGRESSLDEYDSDPDSGYHLFF</sequence>